<keyword evidence="2 8" id="KW-0813">Transport</keyword>
<evidence type="ECO:0000256" key="8">
    <source>
        <dbReference type="RuleBase" id="RU363032"/>
    </source>
</evidence>
<gene>
    <name evidence="11" type="ORF">FRT59_21780</name>
    <name evidence="10" type="ORF">JJD71_14010</name>
</gene>
<dbReference type="Pfam" id="PF19300">
    <property type="entry name" value="BPD_transp_1_N"/>
    <property type="match status" value="1"/>
</dbReference>
<dbReference type="EMBL" id="JAENSR010000003">
    <property type="protein sequence ID" value="MBK3460178.1"/>
    <property type="molecule type" value="Genomic_DNA"/>
</dbReference>
<dbReference type="PROSITE" id="PS50928">
    <property type="entry name" value="ABC_TM1"/>
    <property type="match status" value="1"/>
</dbReference>
<feature type="transmembrane region" description="Helical" evidence="8">
    <location>
        <begin position="180"/>
        <end position="197"/>
    </location>
</feature>
<feature type="transmembrane region" description="Helical" evidence="8">
    <location>
        <begin position="143"/>
        <end position="168"/>
    </location>
</feature>
<feature type="domain" description="ABC transmembrane type-1" evidence="9">
    <location>
        <begin position="94"/>
        <end position="304"/>
    </location>
</feature>
<organism evidence="11 12">
    <name type="scientific">Pseudomonas haemolytica</name>
    <dbReference type="NCBI Taxonomy" id="2600065"/>
    <lineage>
        <taxon>Bacteria</taxon>
        <taxon>Pseudomonadati</taxon>
        <taxon>Pseudomonadota</taxon>
        <taxon>Gammaproteobacteria</taxon>
        <taxon>Pseudomonadales</taxon>
        <taxon>Pseudomonadaceae</taxon>
        <taxon>Pseudomonas</taxon>
    </lineage>
</organism>
<evidence type="ECO:0000256" key="6">
    <source>
        <dbReference type="ARBA" id="ARBA00023136"/>
    </source>
</evidence>
<keyword evidence="4 8" id="KW-0812">Transmembrane</keyword>
<evidence type="ECO:0000256" key="2">
    <source>
        <dbReference type="ARBA" id="ARBA00022448"/>
    </source>
</evidence>
<keyword evidence="13" id="KW-1185">Reference proteome</keyword>
<keyword evidence="6 8" id="KW-0472">Membrane</keyword>
<feature type="transmembrane region" description="Helical" evidence="8">
    <location>
        <begin position="7"/>
        <end position="29"/>
    </location>
</feature>
<reference evidence="10 13" key="2">
    <citation type="submission" date="2021-01" db="EMBL/GenBank/DDBJ databases">
        <title>Antibiotic resistance and phylogeny of Pseudomonas spp. isolated over three decades from chicken meat in the Norwegian food chain.</title>
        <authorList>
            <person name="Moen B."/>
        </authorList>
    </citation>
    <scope>NUCLEOTIDE SEQUENCE [LARGE SCALE GENOMIC DNA]</scope>
    <source>
        <strain evidence="10 13">MF6766</strain>
    </source>
</reference>
<evidence type="ECO:0000256" key="5">
    <source>
        <dbReference type="ARBA" id="ARBA00022989"/>
    </source>
</evidence>
<dbReference type="Proteomes" id="UP000620382">
    <property type="component" value="Unassembled WGS sequence"/>
</dbReference>
<dbReference type="SUPFAM" id="SSF161098">
    <property type="entry name" value="MetI-like"/>
    <property type="match status" value="1"/>
</dbReference>
<evidence type="ECO:0000313" key="10">
    <source>
        <dbReference type="EMBL" id="MBK3460178.1"/>
    </source>
</evidence>
<dbReference type="CDD" id="cd06261">
    <property type="entry name" value="TM_PBP2"/>
    <property type="match status" value="1"/>
</dbReference>
<feature type="transmembrane region" description="Helical" evidence="8">
    <location>
        <begin position="98"/>
        <end position="122"/>
    </location>
</feature>
<dbReference type="InterPro" id="IPR045621">
    <property type="entry name" value="BPD_transp_1_N"/>
</dbReference>
<dbReference type="GO" id="GO:0055085">
    <property type="term" value="P:transmembrane transport"/>
    <property type="evidence" value="ECO:0007669"/>
    <property type="project" value="InterPro"/>
</dbReference>
<comment type="subcellular location">
    <subcellularLocation>
        <location evidence="1 8">Cell membrane</location>
        <topology evidence="1 8">Multi-pass membrane protein</topology>
    </subcellularLocation>
</comment>
<proteinExistence type="inferred from homology"/>
<dbReference type="EMBL" id="VOIW01000006">
    <property type="protein sequence ID" value="MRJ39582.1"/>
    <property type="molecule type" value="Genomic_DNA"/>
</dbReference>
<evidence type="ECO:0000256" key="3">
    <source>
        <dbReference type="ARBA" id="ARBA00022475"/>
    </source>
</evidence>
<comment type="caution">
    <text evidence="11">The sequence shown here is derived from an EMBL/GenBank/DDBJ whole genome shotgun (WGS) entry which is preliminary data.</text>
</comment>
<dbReference type="PANTHER" id="PTHR43163:SF6">
    <property type="entry name" value="DIPEPTIDE TRANSPORT SYSTEM PERMEASE PROTEIN DPPB-RELATED"/>
    <property type="match status" value="1"/>
</dbReference>
<evidence type="ECO:0000313" key="13">
    <source>
        <dbReference type="Proteomes" id="UP000620382"/>
    </source>
</evidence>
<dbReference type="InterPro" id="IPR000515">
    <property type="entry name" value="MetI-like"/>
</dbReference>
<dbReference type="RefSeq" id="WP_198809723.1">
    <property type="nucleotide sequence ID" value="NZ_JAEKCT010000016.1"/>
</dbReference>
<evidence type="ECO:0000313" key="11">
    <source>
        <dbReference type="EMBL" id="MRJ39582.1"/>
    </source>
</evidence>
<protein>
    <submittedName>
        <fullName evidence="11">ABC transporter permease</fullName>
    </submittedName>
</protein>
<evidence type="ECO:0000256" key="4">
    <source>
        <dbReference type="ARBA" id="ARBA00022692"/>
    </source>
</evidence>
<dbReference type="Pfam" id="PF00528">
    <property type="entry name" value="BPD_transp_1"/>
    <property type="match status" value="1"/>
</dbReference>
<reference evidence="11 12" key="1">
    <citation type="submission" date="2019-08" db="EMBL/GenBank/DDBJ databases">
        <title>Pseudomonas haemolytica sp. nov. isolated from raw milk and skim milk concentrate.</title>
        <authorList>
            <person name="Hofmann K."/>
            <person name="Huptas C."/>
            <person name="Doll E."/>
            <person name="Scherer S."/>
            <person name="Wenning M."/>
        </authorList>
    </citation>
    <scope>NUCLEOTIDE SEQUENCE [LARGE SCALE GENOMIC DNA]</scope>
    <source>
        <strain evidence="11 12">DSM 108987</strain>
    </source>
</reference>
<feature type="transmembrane region" description="Helical" evidence="8">
    <location>
        <begin position="242"/>
        <end position="261"/>
    </location>
</feature>
<dbReference type="GO" id="GO:0005886">
    <property type="term" value="C:plasma membrane"/>
    <property type="evidence" value="ECO:0007669"/>
    <property type="project" value="UniProtKB-SubCell"/>
</dbReference>
<name>A0A5P1DGQ9_9PSED</name>
<accession>A0A5P1DGQ9</accession>
<dbReference type="InterPro" id="IPR035906">
    <property type="entry name" value="MetI-like_sf"/>
</dbReference>
<keyword evidence="3" id="KW-1003">Cell membrane</keyword>
<dbReference type="Proteomes" id="UP000408764">
    <property type="component" value="Unassembled WGS sequence"/>
</dbReference>
<comment type="similarity">
    <text evidence="7">Belongs to the binding-protein-dependent transport system permease family. OppBC subfamily.</text>
</comment>
<dbReference type="AlphaFoldDB" id="A0A5P1DGQ9"/>
<keyword evidence="5 8" id="KW-1133">Transmembrane helix</keyword>
<evidence type="ECO:0000313" key="12">
    <source>
        <dbReference type="Proteomes" id="UP000408764"/>
    </source>
</evidence>
<evidence type="ECO:0000256" key="7">
    <source>
        <dbReference type="ARBA" id="ARBA00024202"/>
    </source>
</evidence>
<evidence type="ECO:0000259" key="9">
    <source>
        <dbReference type="PROSITE" id="PS50928"/>
    </source>
</evidence>
<dbReference type="PANTHER" id="PTHR43163">
    <property type="entry name" value="DIPEPTIDE TRANSPORT SYSTEM PERMEASE PROTEIN DPPB-RELATED"/>
    <property type="match status" value="1"/>
</dbReference>
<dbReference type="Gene3D" id="1.10.3720.10">
    <property type="entry name" value="MetI-like"/>
    <property type="match status" value="1"/>
</dbReference>
<evidence type="ECO:0000256" key="1">
    <source>
        <dbReference type="ARBA" id="ARBA00004651"/>
    </source>
</evidence>
<feature type="transmembrane region" description="Helical" evidence="8">
    <location>
        <begin position="281"/>
        <end position="311"/>
    </location>
</feature>
<sequence>MSWLARRLLSGLGTVLLISVLVFLAIRLLPSDPARVILGPGAPEASLHTLREQLGLHLPLWQQYLQWLAAALRGDLGLSLDSQVAVTQLLDQRFANSLALLSLVALCNLLLAVGLGTLLALYRDRWVDRLTLPVLVMFKSLPGFVLAIALIMLFATSLFTWLPAVSLLDPERSAFAQGRYLVLPVAALVLASAPYLIRLVRAAMIEALHSDYVAAARLRGLQPWRLVLGHALPNATLPLIQGLALTLSVFFSSTLLVEIAFTFPGVGSLLNDAIRLRDVPVIQAAVSAIAAFVVLVNLLADLLATLCIATLRTQRLQP</sequence>